<dbReference type="OrthoDB" id="359154at2759"/>
<sequence>MSSWSRTTSRFIKDSTNLKDSYIRSQENFLKKYQLEHQRSVLPKVPEKLRFNDDFAKRKYVPGDRVVIVKGPLKGTVTKIDSFDANTNGYTLVHGPHKKIAVPKCLWVAGQKSHVTQFPEPVTQDYIKLIAIRKDPTTGLKTDVIIDDVEFRGEYFDSVYQRFLPKRYVKYNPQALIPWPELNVPEEIGEWTTSREDAKKKSFFISSIFSSGIPKAALESLRNPYSKYNTGVYTNHDIRMLTPPTIPLTETKKKYLEEREMLRAREKYEISQKTKDYISKRVSDYIKEQKEFEAKEKEKN</sequence>
<dbReference type="InterPro" id="IPR008991">
    <property type="entry name" value="Translation_prot_SH3-like_sf"/>
</dbReference>
<dbReference type="Pfam" id="PF22682">
    <property type="entry name" value="Ribosomal_uL24m-like"/>
    <property type="match status" value="1"/>
</dbReference>
<reference evidence="2" key="1">
    <citation type="submission" date="2016-05" db="EMBL/GenBank/DDBJ databases">
        <title>Comparative genomics of biotechnologically important yeasts.</title>
        <authorList>
            <consortium name="DOE Joint Genome Institute"/>
            <person name="Riley R."/>
            <person name="Haridas S."/>
            <person name="Wolfe K.H."/>
            <person name="Lopes M.R."/>
            <person name="Hittinger C.T."/>
            <person name="Goker M."/>
            <person name="Salamov A."/>
            <person name="Wisecaver J."/>
            <person name="Long T.M."/>
            <person name="Aerts A.L."/>
            <person name="Barry K."/>
            <person name="Choi C."/>
            <person name="Clum A."/>
            <person name="Coughlan A.Y."/>
            <person name="Deshpande S."/>
            <person name="Douglass A.P."/>
            <person name="Hanson S.J."/>
            <person name="Klenk H.-P."/>
            <person name="Labutti K."/>
            <person name="Lapidus A."/>
            <person name="Lindquist E."/>
            <person name="Lipzen A."/>
            <person name="Meier-Kolthoff J.P."/>
            <person name="Ohm R.A."/>
            <person name="Otillar R.P."/>
            <person name="Pangilinan J."/>
            <person name="Peng Y."/>
            <person name="Rokas A."/>
            <person name="Rosa C.A."/>
            <person name="Scheuner C."/>
            <person name="Sibirny A.A."/>
            <person name="Slot J.C."/>
            <person name="Stielow J.B."/>
            <person name="Sun H."/>
            <person name="Kurtzman C.P."/>
            <person name="Blackwell M."/>
            <person name="Grigoriev I.V."/>
            <person name="Jeffries T.W."/>
        </authorList>
    </citation>
    <scope>NUCLEOTIDE SEQUENCE [LARGE SCALE GENOMIC DNA]</scope>
    <source>
        <strain evidence="2">DSM 1968</strain>
    </source>
</reference>
<dbReference type="InParanoid" id="A0A1D2VMB8"/>
<protein>
    <recommendedName>
        <fullName evidence="3">KOW domain-containing protein</fullName>
    </recommendedName>
</protein>
<accession>A0A1D2VMB8</accession>
<dbReference type="GO" id="GO:0003735">
    <property type="term" value="F:structural constituent of ribosome"/>
    <property type="evidence" value="ECO:0007669"/>
    <property type="project" value="EnsemblFungi"/>
</dbReference>
<dbReference type="STRING" id="1344418.A0A1D2VMB8"/>
<evidence type="ECO:0000313" key="1">
    <source>
        <dbReference type="EMBL" id="ODV62707.1"/>
    </source>
</evidence>
<dbReference type="RefSeq" id="XP_020049014.1">
    <property type="nucleotide sequence ID" value="XM_020192589.1"/>
</dbReference>
<evidence type="ECO:0008006" key="3">
    <source>
        <dbReference type="Google" id="ProtNLM"/>
    </source>
</evidence>
<dbReference type="GeneID" id="30966225"/>
<proteinExistence type="predicted"/>
<dbReference type="SUPFAM" id="SSF50104">
    <property type="entry name" value="Translation proteins SH3-like domain"/>
    <property type="match status" value="1"/>
</dbReference>
<evidence type="ECO:0000313" key="2">
    <source>
        <dbReference type="Proteomes" id="UP000095038"/>
    </source>
</evidence>
<dbReference type="GO" id="GO:0005762">
    <property type="term" value="C:mitochondrial large ribosomal subunit"/>
    <property type="evidence" value="ECO:0007669"/>
    <property type="project" value="EnsemblFungi"/>
</dbReference>
<dbReference type="FunCoup" id="A0A1D2VMB8">
    <property type="interactions" value="167"/>
</dbReference>
<organism evidence="1 2">
    <name type="scientific">Ascoidea rubescens DSM 1968</name>
    <dbReference type="NCBI Taxonomy" id="1344418"/>
    <lineage>
        <taxon>Eukaryota</taxon>
        <taxon>Fungi</taxon>
        <taxon>Dikarya</taxon>
        <taxon>Ascomycota</taxon>
        <taxon>Saccharomycotina</taxon>
        <taxon>Saccharomycetes</taxon>
        <taxon>Ascoideaceae</taxon>
        <taxon>Ascoidea</taxon>
    </lineage>
</organism>
<dbReference type="AlphaFoldDB" id="A0A1D2VMB8"/>
<keyword evidence="2" id="KW-1185">Reference proteome</keyword>
<dbReference type="Proteomes" id="UP000095038">
    <property type="component" value="Unassembled WGS sequence"/>
</dbReference>
<name>A0A1D2VMB8_9ASCO</name>
<gene>
    <name evidence="1" type="ORF">ASCRUDRAFT_74189</name>
</gene>
<dbReference type="EMBL" id="KV454476">
    <property type="protein sequence ID" value="ODV62707.1"/>
    <property type="molecule type" value="Genomic_DNA"/>
</dbReference>